<dbReference type="SUPFAM" id="SSF52540">
    <property type="entry name" value="P-loop containing nucleoside triphosphate hydrolases"/>
    <property type="match status" value="1"/>
</dbReference>
<dbReference type="Proteomes" id="UP000095706">
    <property type="component" value="Unassembled WGS sequence"/>
</dbReference>
<dbReference type="AlphaFoldDB" id="A0A174A8P1"/>
<accession>A0A174A8P1</accession>
<proteinExistence type="predicted"/>
<dbReference type="RefSeq" id="WP_055226497.1">
    <property type="nucleotide sequence ID" value="NZ_CYYV01000003.1"/>
</dbReference>
<evidence type="ECO:0000259" key="2">
    <source>
        <dbReference type="Pfam" id="PF13635"/>
    </source>
</evidence>
<dbReference type="PANTHER" id="PTHR33295:SF7">
    <property type="entry name" value="ATPASE"/>
    <property type="match status" value="1"/>
</dbReference>
<feature type="domain" description="DUF4143" evidence="2">
    <location>
        <begin position="221"/>
        <end position="383"/>
    </location>
</feature>
<protein>
    <submittedName>
        <fullName evidence="3">Archaeal ATPase</fullName>
    </submittedName>
</protein>
<dbReference type="InterPro" id="IPR027417">
    <property type="entry name" value="P-loop_NTPase"/>
</dbReference>
<gene>
    <name evidence="3" type="ORF">ERS852406_00782</name>
</gene>
<dbReference type="PANTHER" id="PTHR33295">
    <property type="entry name" value="ATPASE"/>
    <property type="match status" value="1"/>
</dbReference>
<feature type="domain" description="AAA" evidence="1">
    <location>
        <begin position="17"/>
        <end position="152"/>
    </location>
</feature>
<evidence type="ECO:0000259" key="1">
    <source>
        <dbReference type="Pfam" id="PF13173"/>
    </source>
</evidence>
<evidence type="ECO:0000313" key="3">
    <source>
        <dbReference type="EMBL" id="CUN83825.1"/>
    </source>
</evidence>
<reference evidence="3 4" key="1">
    <citation type="submission" date="2015-09" db="EMBL/GenBank/DDBJ databases">
        <authorList>
            <consortium name="Pathogen Informatics"/>
        </authorList>
    </citation>
    <scope>NUCLEOTIDE SEQUENCE [LARGE SCALE GENOMIC DNA]</scope>
    <source>
        <strain evidence="3 4">2789STDY5608849</strain>
    </source>
</reference>
<sequence length="429" mass="49833">MRRFAMDKLLDWKKKSNRKPLILMGARQVGKTWLMKEFGKTYYEKTAYISFYNNQRMQAVFDTDFDIKRIIMNLNIESGVTITPENTLIVLDEIQNAPKALESLKYFCEEAPEYHVIAAGSLLGVALHEGISYPVGKVDLLDLYPFNFREFLCAMDEEGLESALETKDYNLIDNFADKYLFWLKNYYYTGGMPAVVDAFRLNKDYAEVRQIQSDIVRQYEGDFGKHIKAKVLPRIRMVWDSIPMQLAKENKKFFFGQIKKGARSSEFEIAIQWLLDCGLVYKVNRVNEPHMPLKAYKNMNAYKLFVLDVGLLGAMSELPAESILEGNDIFVEFKGALTEQYVLQQLISDTPYTPYYYGNEKATFEQDFLIQKAKSIVPIEVKAEQNIRSHSLKTYCEKFQPEEAVRFSTLKYKEQERMVNIPLYAVCNL</sequence>
<dbReference type="InterPro" id="IPR041682">
    <property type="entry name" value="AAA_14"/>
</dbReference>
<dbReference type="InterPro" id="IPR025420">
    <property type="entry name" value="DUF4143"/>
</dbReference>
<dbReference type="EMBL" id="CYYV01000003">
    <property type="protein sequence ID" value="CUN83825.1"/>
    <property type="molecule type" value="Genomic_DNA"/>
</dbReference>
<dbReference type="Pfam" id="PF13635">
    <property type="entry name" value="DUF4143"/>
    <property type="match status" value="1"/>
</dbReference>
<name>A0A174A8P1_9FIRM</name>
<evidence type="ECO:0000313" key="4">
    <source>
        <dbReference type="Proteomes" id="UP000095706"/>
    </source>
</evidence>
<organism evidence="3 4">
    <name type="scientific">Fusicatenibacter saccharivorans</name>
    <dbReference type="NCBI Taxonomy" id="1150298"/>
    <lineage>
        <taxon>Bacteria</taxon>
        <taxon>Bacillati</taxon>
        <taxon>Bacillota</taxon>
        <taxon>Clostridia</taxon>
        <taxon>Lachnospirales</taxon>
        <taxon>Lachnospiraceae</taxon>
        <taxon>Fusicatenibacter</taxon>
    </lineage>
</organism>
<dbReference type="Pfam" id="PF13173">
    <property type="entry name" value="AAA_14"/>
    <property type="match status" value="1"/>
</dbReference>